<keyword evidence="2" id="KW-0812">Transmembrane</keyword>
<keyword evidence="4" id="KW-1185">Reference proteome</keyword>
<organism evidence="3 4">
    <name type="scientific">Sphingomonas desiccabilis</name>
    <dbReference type="NCBI Taxonomy" id="429134"/>
    <lineage>
        <taxon>Bacteria</taxon>
        <taxon>Pseudomonadati</taxon>
        <taxon>Pseudomonadota</taxon>
        <taxon>Alphaproteobacteria</taxon>
        <taxon>Sphingomonadales</taxon>
        <taxon>Sphingomonadaceae</taxon>
        <taxon>Sphingomonas</taxon>
    </lineage>
</organism>
<feature type="region of interest" description="Disordered" evidence="1">
    <location>
        <begin position="41"/>
        <end position="121"/>
    </location>
</feature>
<reference evidence="3 4" key="1">
    <citation type="submission" date="2019-01" db="EMBL/GenBank/DDBJ databases">
        <title>Sphingomonas mucosissima sp. nov. and Sphingomonas desiccabilis sp. nov., from biological soil crusts in the Colorado Plateau, USA.</title>
        <authorList>
            <person name="Zhu D."/>
        </authorList>
    </citation>
    <scope>NUCLEOTIDE SEQUENCE [LARGE SCALE GENOMIC DNA]</scope>
    <source>
        <strain evidence="3 4">CP1D</strain>
    </source>
</reference>
<evidence type="ECO:0000256" key="1">
    <source>
        <dbReference type="SAM" id="MobiDB-lite"/>
    </source>
</evidence>
<evidence type="ECO:0000256" key="2">
    <source>
        <dbReference type="SAM" id="Phobius"/>
    </source>
</evidence>
<gene>
    <name evidence="3" type="ORF">EO081_11700</name>
</gene>
<dbReference type="Gene3D" id="1.10.150.20">
    <property type="entry name" value="5' to 3' exonuclease, C-terminal subdomain"/>
    <property type="match status" value="1"/>
</dbReference>
<feature type="transmembrane region" description="Helical" evidence="2">
    <location>
        <begin position="6"/>
        <end position="27"/>
    </location>
</feature>
<protein>
    <submittedName>
        <fullName evidence="3">Uncharacterized protein</fullName>
    </submittedName>
</protein>
<feature type="compositionally biased region" description="Low complexity" evidence="1">
    <location>
        <begin position="87"/>
        <end position="121"/>
    </location>
</feature>
<proteinExistence type="predicted"/>
<accession>A0A4Q2IRJ0</accession>
<name>A0A4Q2IRJ0_9SPHN</name>
<comment type="caution">
    <text evidence="3">The sequence shown here is derived from an EMBL/GenBank/DDBJ whole genome shotgun (WGS) entry which is preliminary data.</text>
</comment>
<dbReference type="OrthoDB" id="9807941at2"/>
<dbReference type="Pfam" id="PF14520">
    <property type="entry name" value="HHH_5"/>
    <property type="match status" value="1"/>
</dbReference>
<dbReference type="AlphaFoldDB" id="A0A4Q2IRJ0"/>
<keyword evidence="2" id="KW-0472">Membrane</keyword>
<sequence length="209" mass="21357">MMPVTVTHLVVIAIFAVIVVAAILWGVRLRAKRRAAERELEAIGQSRREEPGAAVADPDAPGAAIAAERRTPVEPTDLPAPAPQPVQAPRQVASADSANPPAPAEPAAAAAPSAPPARSIPAAAPVPAATASDLTTLKGLGPKVAAQLAELGITSIADLAALDPAEADRIDASLGSFQGRMARDRWVEQARLLSAGDRAGYEAKFGKLG</sequence>
<feature type="compositionally biased region" description="Basic and acidic residues" evidence="1">
    <location>
        <begin position="41"/>
        <end position="51"/>
    </location>
</feature>
<evidence type="ECO:0000313" key="3">
    <source>
        <dbReference type="EMBL" id="RXZ32272.1"/>
    </source>
</evidence>
<feature type="compositionally biased region" description="Low complexity" evidence="1">
    <location>
        <begin position="52"/>
        <end position="66"/>
    </location>
</feature>
<dbReference type="EMBL" id="SDPT01000002">
    <property type="protein sequence ID" value="RXZ32272.1"/>
    <property type="molecule type" value="Genomic_DNA"/>
</dbReference>
<keyword evidence="2" id="KW-1133">Transmembrane helix</keyword>
<dbReference type="Proteomes" id="UP000292347">
    <property type="component" value="Unassembled WGS sequence"/>
</dbReference>
<evidence type="ECO:0000313" key="4">
    <source>
        <dbReference type="Proteomes" id="UP000292347"/>
    </source>
</evidence>